<dbReference type="Proteomes" id="UP000011682">
    <property type="component" value="Unassembled WGS sequence"/>
</dbReference>
<organism evidence="2 3">
    <name type="scientific">Cystobacter fuscus (strain ATCC 25194 / DSM 2262 / NBRC 100088 / M29)</name>
    <dbReference type="NCBI Taxonomy" id="1242864"/>
    <lineage>
        <taxon>Bacteria</taxon>
        <taxon>Pseudomonadati</taxon>
        <taxon>Myxococcota</taxon>
        <taxon>Myxococcia</taxon>
        <taxon>Myxococcales</taxon>
        <taxon>Cystobacterineae</taxon>
        <taxon>Archangiaceae</taxon>
        <taxon>Cystobacter</taxon>
    </lineage>
</organism>
<dbReference type="EMBL" id="ANAH02000008">
    <property type="protein sequence ID" value="EPX61944.1"/>
    <property type="molecule type" value="Genomic_DNA"/>
</dbReference>
<comment type="caution">
    <text evidence="2">The sequence shown here is derived from an EMBL/GenBank/DDBJ whole genome shotgun (WGS) entry which is preliminary data.</text>
</comment>
<accession>S9QKX7</accession>
<dbReference type="AlphaFoldDB" id="S9QKX7"/>
<reference evidence="2" key="1">
    <citation type="submission" date="2013-05" db="EMBL/GenBank/DDBJ databases">
        <title>Genome assembly of Cystobacter fuscus DSM 2262.</title>
        <authorList>
            <person name="Sharma G."/>
            <person name="Khatri I."/>
            <person name="Kaur C."/>
            <person name="Mayilraj S."/>
            <person name="Subramanian S."/>
        </authorList>
    </citation>
    <scope>NUCLEOTIDE SEQUENCE [LARGE SCALE GENOMIC DNA]</scope>
    <source>
        <strain evidence="2">DSM 2262</strain>
    </source>
</reference>
<gene>
    <name evidence="2" type="ORF">D187_009847</name>
</gene>
<sequence length="116" mass="11749">MGAWGKAIRFSSRPSGKLGEPGRTLTRGVAKREGRKVSGPHGCHSAVEGFAMARRVNHCGADDGADGCPVVAAATRGQPLFRGTRTRGAEPSPTAGGGHRGAHAVPLRCSPGNPGG</sequence>
<feature type="region of interest" description="Disordered" evidence="1">
    <location>
        <begin position="79"/>
        <end position="116"/>
    </location>
</feature>
<evidence type="ECO:0000256" key="1">
    <source>
        <dbReference type="SAM" id="MobiDB-lite"/>
    </source>
</evidence>
<evidence type="ECO:0000313" key="3">
    <source>
        <dbReference type="Proteomes" id="UP000011682"/>
    </source>
</evidence>
<proteinExistence type="predicted"/>
<feature type="region of interest" description="Disordered" evidence="1">
    <location>
        <begin position="1"/>
        <end position="42"/>
    </location>
</feature>
<name>S9QKX7_CYSF2</name>
<protein>
    <submittedName>
        <fullName evidence="2">Uncharacterized protein</fullName>
    </submittedName>
</protein>
<keyword evidence="3" id="KW-1185">Reference proteome</keyword>
<evidence type="ECO:0000313" key="2">
    <source>
        <dbReference type="EMBL" id="EPX61944.1"/>
    </source>
</evidence>